<protein>
    <recommendedName>
        <fullName evidence="4">LamG-like jellyroll fold domain-containing protein</fullName>
    </recommendedName>
</protein>
<dbReference type="SUPFAM" id="SSF49899">
    <property type="entry name" value="Concanavalin A-like lectins/glucanases"/>
    <property type="match status" value="1"/>
</dbReference>
<gene>
    <name evidence="2" type="ORF">PDESU_02634</name>
</gene>
<dbReference type="Proteomes" id="UP000366872">
    <property type="component" value="Unassembled WGS sequence"/>
</dbReference>
<keyword evidence="1" id="KW-0732">Signal</keyword>
<dbReference type="AlphaFoldDB" id="A0A6C2U2I0"/>
<evidence type="ECO:0008006" key="4">
    <source>
        <dbReference type="Google" id="ProtNLM"/>
    </source>
</evidence>
<evidence type="ECO:0000313" key="3">
    <source>
        <dbReference type="Proteomes" id="UP000366872"/>
    </source>
</evidence>
<evidence type="ECO:0000313" key="2">
    <source>
        <dbReference type="EMBL" id="VGO14077.1"/>
    </source>
</evidence>
<dbReference type="EMBL" id="CAAHFG010000001">
    <property type="protein sequence ID" value="VGO14077.1"/>
    <property type="molecule type" value="Genomic_DNA"/>
</dbReference>
<dbReference type="Pfam" id="PF13385">
    <property type="entry name" value="Laminin_G_3"/>
    <property type="match status" value="1"/>
</dbReference>
<proteinExistence type="predicted"/>
<evidence type="ECO:0000256" key="1">
    <source>
        <dbReference type="SAM" id="SignalP"/>
    </source>
</evidence>
<organism evidence="2 3">
    <name type="scientific">Pontiella desulfatans</name>
    <dbReference type="NCBI Taxonomy" id="2750659"/>
    <lineage>
        <taxon>Bacteria</taxon>
        <taxon>Pseudomonadati</taxon>
        <taxon>Kiritimatiellota</taxon>
        <taxon>Kiritimatiellia</taxon>
        <taxon>Kiritimatiellales</taxon>
        <taxon>Pontiellaceae</taxon>
        <taxon>Pontiella</taxon>
    </lineage>
</organism>
<feature type="chain" id="PRO_5025338800" description="LamG-like jellyroll fold domain-containing protein" evidence="1">
    <location>
        <begin position="27"/>
        <end position="764"/>
    </location>
</feature>
<keyword evidence="3" id="KW-1185">Reference proteome</keyword>
<feature type="signal peptide" evidence="1">
    <location>
        <begin position="1"/>
        <end position="26"/>
    </location>
</feature>
<accession>A0A6C2U2I0</accession>
<reference evidence="2 3" key="1">
    <citation type="submission" date="2019-04" db="EMBL/GenBank/DDBJ databases">
        <authorList>
            <person name="Van Vliet M D."/>
        </authorList>
    </citation>
    <scope>NUCLEOTIDE SEQUENCE [LARGE SCALE GENOMIC DNA]</scope>
    <source>
        <strain evidence="2 3">F1</strain>
    </source>
</reference>
<dbReference type="Gene3D" id="2.60.120.200">
    <property type="match status" value="1"/>
</dbReference>
<name>A0A6C2U2I0_PONDE</name>
<sequence>MNIYMLNNLKNTVCCLVISLATGVAAQSDWWSGYDGTCADTIAYYSFDESTVYANGASLYSAVVPDQPDKTWDAFYSTNTATCFFGPGGRQGFGLHVPGGSDIASKCSTRNGSNIFPAATDPSLTVECRVLFNSVAGIQFLVSKGNAWSSKGGYDLWYDNNALKCAFGDSDTNKMITTVSWLPSTGVWHHVASTWNAGDDTARLYVDGEELVSKVFSGKSIIDHTGRTLALGQRSVSLYTGLNGIIDDVRISGVAYEFSRPEKPARATYPWGDKFWFSFYSTIGDDSQYAVEHGSSGIGPYYGGIAGQAGPLAEADVLGASFSYKVQLPSMIGFSAQATNFVWPSDETLIAETKAVVSAVMHNPNISMWDLVPEELRYWRSNEMNFIEIVSEVIRQTDPYGRPVMMYEPNHRNATALAVTVPYQDICASGTYISTTSPFRHNRIWARWSMEQELGAIAAANTNAVPWIMLWMAVDAMDGEEHWINDWCRHDAYMGLIMGGKGISIWSGWRPRSSWTNDFQAYFDGYLSVAADLNLDKNFAPVFMDGTEATGVTYSITAGPAELELVYPAGVTNTYPPVTYTLREYLGQQYLFAVNSATQAVTVTFSGVPDAMRTDLFQGLENSTPGGSFSKTFAPYEVTAFRFDGYETWRDSQFTQQQIDDGLGDPDADPDGDGCANRDEYIAGTEPLVFGDCFATDLSFSNDWKTVSFQTSSNRFYTVDLSTNLVEGHWVPMVGNEPGTGADFFVTDTNVFPNAFYRTRVNRP</sequence>
<dbReference type="InterPro" id="IPR013320">
    <property type="entry name" value="ConA-like_dom_sf"/>
</dbReference>